<feature type="domain" description="TNFR-Cys" evidence="1">
    <location>
        <begin position="64"/>
        <end position="102"/>
    </location>
</feature>
<comment type="caution">
    <text evidence="2">The sequence shown here is derived from an EMBL/GenBank/DDBJ whole genome shotgun (WGS) entry which is preliminary data.</text>
</comment>
<reference evidence="2 3" key="1">
    <citation type="submission" date="2019-09" db="EMBL/GenBank/DDBJ databases">
        <title>Bird 10,000 Genomes (B10K) Project - Family phase.</title>
        <authorList>
            <person name="Zhang G."/>
        </authorList>
    </citation>
    <scope>NUCLEOTIDE SEQUENCE [LARGE SCALE GENOMIC DNA]</scope>
    <source>
        <strain evidence="2">B10K-DU-012-52</strain>
    </source>
</reference>
<dbReference type="InterPro" id="IPR053107">
    <property type="entry name" value="TNFRSF18"/>
</dbReference>
<evidence type="ECO:0000313" key="3">
    <source>
        <dbReference type="Proteomes" id="UP000520535"/>
    </source>
</evidence>
<dbReference type="PANTHER" id="PTHR47388:SF1">
    <property type="entry name" value="TUMOR NECROSIS FACTOR RECEPTOR SUPERFAMILY MEMBER 18"/>
    <property type="match status" value="1"/>
</dbReference>
<dbReference type="Gene3D" id="2.10.50.10">
    <property type="entry name" value="Tumor Necrosis Factor Receptor, subunit A, domain 2"/>
    <property type="match status" value="1"/>
</dbReference>
<keyword evidence="3" id="KW-1185">Reference proteome</keyword>
<feature type="non-terminal residue" evidence="2">
    <location>
        <position position="1"/>
    </location>
</feature>
<feature type="domain" description="TNFR-Cys" evidence="1">
    <location>
        <begin position="23"/>
        <end position="61"/>
    </location>
</feature>
<dbReference type="GO" id="GO:0005031">
    <property type="term" value="F:tumor necrosis factor receptor activity"/>
    <property type="evidence" value="ECO:0007669"/>
    <property type="project" value="InterPro"/>
</dbReference>
<evidence type="ECO:0000259" key="1">
    <source>
        <dbReference type="SMART" id="SM00208"/>
    </source>
</evidence>
<organism evidence="2 3">
    <name type="scientific">Brachypteracias leptosomus</name>
    <name type="common">short-legged ground-roller</name>
    <dbReference type="NCBI Taxonomy" id="135165"/>
    <lineage>
        <taxon>Eukaryota</taxon>
        <taxon>Metazoa</taxon>
        <taxon>Chordata</taxon>
        <taxon>Craniata</taxon>
        <taxon>Vertebrata</taxon>
        <taxon>Euteleostomi</taxon>
        <taxon>Archelosauria</taxon>
        <taxon>Archosauria</taxon>
        <taxon>Dinosauria</taxon>
        <taxon>Saurischia</taxon>
        <taxon>Theropoda</taxon>
        <taxon>Coelurosauria</taxon>
        <taxon>Aves</taxon>
        <taxon>Neognathae</taxon>
        <taxon>Neoaves</taxon>
        <taxon>Telluraves</taxon>
        <taxon>Coraciimorphae</taxon>
        <taxon>Coraciiformes</taxon>
        <taxon>Brachypteraciidae</taxon>
        <taxon>Brachypteracias</taxon>
    </lineage>
</organism>
<dbReference type="PANTHER" id="PTHR47388">
    <property type="entry name" value="TUMOR NECROSIS FACTOR RECEPTOR SUPERFAMILY MEMBER 18"/>
    <property type="match status" value="1"/>
</dbReference>
<dbReference type="GO" id="GO:0043066">
    <property type="term" value="P:negative regulation of apoptotic process"/>
    <property type="evidence" value="ECO:0007669"/>
    <property type="project" value="InterPro"/>
</dbReference>
<proteinExistence type="predicted"/>
<gene>
    <name evidence="2" type="primary">Tnfrsf18</name>
    <name evidence="2" type="ORF">BRALEP_R13744</name>
</gene>
<dbReference type="AlphaFoldDB" id="A0A7L2VCE3"/>
<dbReference type="InterPro" id="IPR001368">
    <property type="entry name" value="TNFR/NGFR_Cys_rich_reg"/>
</dbReference>
<dbReference type="InterPro" id="IPR022318">
    <property type="entry name" value="TNFR_18"/>
</dbReference>
<name>A0A7L2VCE3_9AVES</name>
<dbReference type="OrthoDB" id="9374769at2759"/>
<dbReference type="PRINTS" id="PR01968">
    <property type="entry name" value="TNFACTORR18"/>
</dbReference>
<dbReference type="Pfam" id="PF00020">
    <property type="entry name" value="TNFR_c6"/>
    <property type="match status" value="1"/>
</dbReference>
<dbReference type="GO" id="GO:0045785">
    <property type="term" value="P:positive regulation of cell adhesion"/>
    <property type="evidence" value="ECO:0007669"/>
    <property type="project" value="TreeGrafter"/>
</dbReference>
<evidence type="ECO:0000313" key="2">
    <source>
        <dbReference type="EMBL" id="NXS55816.1"/>
    </source>
</evidence>
<protein>
    <submittedName>
        <fullName evidence="2">TNR18 factor</fullName>
    </submittedName>
</protein>
<accession>A0A7L2VCE3</accession>
<feature type="non-terminal residue" evidence="2">
    <location>
        <position position="102"/>
    </location>
</feature>
<dbReference type="GO" id="GO:0009897">
    <property type="term" value="C:external side of plasma membrane"/>
    <property type="evidence" value="ECO:0007669"/>
    <property type="project" value="TreeGrafter"/>
</dbReference>
<sequence length="102" mass="11254">AGDSSRCQTTESLQKAEEQDCRCFPGYSCADSPCSSCTKLPDCSEGQELARIGHIDFSFQCEPCEIGTYSNVRNGWCRNWTDCESSGLVTVRQGNRTHNTVC</sequence>
<dbReference type="Proteomes" id="UP000520535">
    <property type="component" value="Unassembled WGS sequence"/>
</dbReference>
<dbReference type="EMBL" id="VYZX01012169">
    <property type="protein sequence ID" value="NXS55816.1"/>
    <property type="molecule type" value="Genomic_DNA"/>
</dbReference>
<dbReference type="SMART" id="SM00208">
    <property type="entry name" value="TNFR"/>
    <property type="match status" value="2"/>
</dbReference>